<sequence length="154" mass="17444">MITTAWARVTPDTIKKCFSHAGFGEFSTFNTTDEDSDDELDNLQLARLSSAEATVTDWETYVNIDNQVITTDNLTDNEIIESVLQTQEKEDEEEEEDCNLCEIPTTKDALCALTTLKQYCLFGEGQNNLDVEAIIKMEYTLQRVQKTKLKLCAL</sequence>
<protein>
    <recommendedName>
        <fullName evidence="3">DDE-1 domain-containing protein</fullName>
    </recommendedName>
</protein>
<accession>A0A4C1WN82</accession>
<evidence type="ECO:0008006" key="3">
    <source>
        <dbReference type="Google" id="ProtNLM"/>
    </source>
</evidence>
<dbReference type="EMBL" id="BGZK01000588">
    <property type="protein sequence ID" value="GBP51769.1"/>
    <property type="molecule type" value="Genomic_DNA"/>
</dbReference>
<keyword evidence="2" id="KW-1185">Reference proteome</keyword>
<proteinExistence type="predicted"/>
<dbReference type="Proteomes" id="UP000299102">
    <property type="component" value="Unassembled WGS sequence"/>
</dbReference>
<comment type="caution">
    <text evidence="1">The sequence shown here is derived from an EMBL/GenBank/DDBJ whole genome shotgun (WGS) entry which is preliminary data.</text>
</comment>
<evidence type="ECO:0000313" key="2">
    <source>
        <dbReference type="Proteomes" id="UP000299102"/>
    </source>
</evidence>
<dbReference type="AlphaFoldDB" id="A0A4C1WN82"/>
<organism evidence="1 2">
    <name type="scientific">Eumeta variegata</name>
    <name type="common">Bagworm moth</name>
    <name type="synonym">Eumeta japonica</name>
    <dbReference type="NCBI Taxonomy" id="151549"/>
    <lineage>
        <taxon>Eukaryota</taxon>
        <taxon>Metazoa</taxon>
        <taxon>Ecdysozoa</taxon>
        <taxon>Arthropoda</taxon>
        <taxon>Hexapoda</taxon>
        <taxon>Insecta</taxon>
        <taxon>Pterygota</taxon>
        <taxon>Neoptera</taxon>
        <taxon>Endopterygota</taxon>
        <taxon>Lepidoptera</taxon>
        <taxon>Glossata</taxon>
        <taxon>Ditrysia</taxon>
        <taxon>Tineoidea</taxon>
        <taxon>Psychidae</taxon>
        <taxon>Oiketicinae</taxon>
        <taxon>Eumeta</taxon>
    </lineage>
</organism>
<dbReference type="OrthoDB" id="125347at2759"/>
<name>A0A4C1WN82_EUMVA</name>
<gene>
    <name evidence="1" type="ORF">EVAR_97047_1</name>
</gene>
<evidence type="ECO:0000313" key="1">
    <source>
        <dbReference type="EMBL" id="GBP51769.1"/>
    </source>
</evidence>
<reference evidence="1 2" key="1">
    <citation type="journal article" date="2019" name="Commun. Biol.">
        <title>The bagworm genome reveals a unique fibroin gene that provides high tensile strength.</title>
        <authorList>
            <person name="Kono N."/>
            <person name="Nakamura H."/>
            <person name="Ohtoshi R."/>
            <person name="Tomita M."/>
            <person name="Numata K."/>
            <person name="Arakawa K."/>
        </authorList>
    </citation>
    <scope>NUCLEOTIDE SEQUENCE [LARGE SCALE GENOMIC DNA]</scope>
</reference>